<dbReference type="EMBL" id="JBHUKS010000004">
    <property type="protein sequence ID" value="MFD2466629.1"/>
    <property type="molecule type" value="Genomic_DNA"/>
</dbReference>
<organism evidence="2 3">
    <name type="scientific">Amycolatopsis silviterrae</name>
    <dbReference type="NCBI Taxonomy" id="1656914"/>
    <lineage>
        <taxon>Bacteria</taxon>
        <taxon>Bacillati</taxon>
        <taxon>Actinomycetota</taxon>
        <taxon>Actinomycetes</taxon>
        <taxon>Pseudonocardiales</taxon>
        <taxon>Pseudonocardiaceae</taxon>
        <taxon>Amycolatopsis</taxon>
    </lineage>
</organism>
<dbReference type="PROSITE" id="PS51257">
    <property type="entry name" value="PROKAR_LIPOPROTEIN"/>
    <property type="match status" value="1"/>
</dbReference>
<evidence type="ECO:0000313" key="2">
    <source>
        <dbReference type="EMBL" id="MFD2466629.1"/>
    </source>
</evidence>
<feature type="region of interest" description="Disordered" evidence="1">
    <location>
        <begin position="78"/>
        <end position="97"/>
    </location>
</feature>
<comment type="caution">
    <text evidence="2">The sequence shown here is derived from an EMBL/GenBank/DDBJ whole genome shotgun (WGS) entry which is preliminary data.</text>
</comment>
<evidence type="ECO:0000313" key="3">
    <source>
        <dbReference type="Proteomes" id="UP001597483"/>
    </source>
</evidence>
<dbReference type="Pfam" id="PF12079">
    <property type="entry name" value="DUF3558"/>
    <property type="match status" value="1"/>
</dbReference>
<gene>
    <name evidence="2" type="ORF">ACFSVL_04445</name>
</gene>
<dbReference type="RefSeq" id="WP_378300722.1">
    <property type="nucleotide sequence ID" value="NZ_JBHUKS010000004.1"/>
</dbReference>
<name>A0ABW5H1C0_9PSEU</name>
<sequence>MNRHSPAWLLVAVGTLGTAAGCSGGNTPSPPASSPPSPAAASLPYGGAPKVGQALPSSVLSGDPCHNALTAGQLKEILGTTDPPKSENIPATGPSCRWNHPDSGAGLNIFYDIRTHQGLSSVYQNTKPRTTTWRPLPLIQGFPAVAFSIHTGSDVDNSCDVSVGIADDYTFDAALTLGRGKEGKADPCDLTARVADMVVTNLRQRAGS</sequence>
<evidence type="ECO:0000256" key="1">
    <source>
        <dbReference type="SAM" id="MobiDB-lite"/>
    </source>
</evidence>
<dbReference type="Proteomes" id="UP001597483">
    <property type="component" value="Unassembled WGS sequence"/>
</dbReference>
<reference evidence="3" key="1">
    <citation type="journal article" date="2019" name="Int. J. Syst. Evol. Microbiol.">
        <title>The Global Catalogue of Microorganisms (GCM) 10K type strain sequencing project: providing services to taxonomists for standard genome sequencing and annotation.</title>
        <authorList>
            <consortium name="The Broad Institute Genomics Platform"/>
            <consortium name="The Broad Institute Genome Sequencing Center for Infectious Disease"/>
            <person name="Wu L."/>
            <person name="Ma J."/>
        </authorList>
    </citation>
    <scope>NUCLEOTIDE SEQUENCE [LARGE SCALE GENOMIC DNA]</scope>
    <source>
        <strain evidence="3">CGMCC 4.7641</strain>
    </source>
</reference>
<proteinExistence type="predicted"/>
<keyword evidence="3" id="KW-1185">Reference proteome</keyword>
<feature type="compositionally biased region" description="Pro residues" evidence="1">
    <location>
        <begin position="28"/>
        <end position="38"/>
    </location>
</feature>
<accession>A0ABW5H1C0</accession>
<dbReference type="InterPro" id="IPR024520">
    <property type="entry name" value="DUF3558"/>
</dbReference>
<protein>
    <submittedName>
        <fullName evidence="2">DUF3558 domain-containing protein</fullName>
    </submittedName>
</protein>
<feature type="region of interest" description="Disordered" evidence="1">
    <location>
        <begin position="22"/>
        <end position="45"/>
    </location>
</feature>